<dbReference type="PANTHER" id="PTHR10766">
    <property type="entry name" value="TRANSMEMBRANE 9 SUPERFAMILY PROTEIN"/>
    <property type="match status" value="1"/>
</dbReference>
<keyword evidence="5 10" id="KW-0732">Signal</keyword>
<feature type="transmembrane region" description="Helical" evidence="10">
    <location>
        <begin position="451"/>
        <end position="475"/>
    </location>
</feature>
<evidence type="ECO:0000256" key="6">
    <source>
        <dbReference type="ARBA" id="ARBA00022753"/>
    </source>
</evidence>
<feature type="transmembrane region" description="Helical" evidence="10">
    <location>
        <begin position="515"/>
        <end position="539"/>
    </location>
</feature>
<dbReference type="GO" id="GO:0000139">
    <property type="term" value="C:Golgi membrane"/>
    <property type="evidence" value="ECO:0007669"/>
    <property type="project" value="UniProtKB-SubCell"/>
</dbReference>
<gene>
    <name evidence="11" type="ORF">ACH5RR_036594</name>
</gene>
<dbReference type="GO" id="GO:0010008">
    <property type="term" value="C:endosome membrane"/>
    <property type="evidence" value="ECO:0007669"/>
    <property type="project" value="UniProtKB-SubCell"/>
</dbReference>
<keyword evidence="4 10" id="KW-0812">Transmembrane</keyword>
<evidence type="ECO:0000256" key="9">
    <source>
        <dbReference type="ARBA" id="ARBA00023136"/>
    </source>
</evidence>
<comment type="similarity">
    <text evidence="3 10">Belongs to the nonaspanin (TM9SF) (TC 9.A.2) family.</text>
</comment>
<keyword evidence="9 10" id="KW-0472">Membrane</keyword>
<feature type="transmembrane region" description="Helical" evidence="10">
    <location>
        <begin position="323"/>
        <end position="348"/>
    </location>
</feature>
<feature type="transmembrane region" description="Helical" evidence="10">
    <location>
        <begin position="360"/>
        <end position="385"/>
    </location>
</feature>
<feature type="transmembrane region" description="Helical" evidence="10">
    <location>
        <begin position="391"/>
        <end position="413"/>
    </location>
</feature>
<keyword evidence="7 10" id="KW-1133">Transmembrane helix</keyword>
<feature type="transmembrane region" description="Helical" evidence="10">
    <location>
        <begin position="228"/>
        <end position="249"/>
    </location>
</feature>
<evidence type="ECO:0000313" key="11">
    <source>
        <dbReference type="EMBL" id="KAL3502145.1"/>
    </source>
</evidence>
<evidence type="ECO:0000256" key="4">
    <source>
        <dbReference type="ARBA" id="ARBA00022692"/>
    </source>
</evidence>
<sequence>MAGFLEIIVVSVILLSVSSTKSNASEHRYQKGDSVPLYANKVSPFHNPSETYAYYSLPFCRPDPLIEKKGTLGEVLNGDRLVSAPYKLDFLIEREYQVLCRKNLTREEATQFRTAISQDYFWEMYYDDLPLWGFIGEVYHARKANTEEHKYFMYTNIIFEIFYCEDYVIEIKARIDTSRLAELTKDREVDVEFSFTAVWKEINVSFEKRMNKYMQSARLKRHYRVHQFSIANALVAVFLLIGCLVKIYVRVLRKDFYKYIDEEQLDDNLEETGWKVLHGDVFRYPKHKSLLAAAIGSGTQLFVMVVGILMFGFIGVFHPYDRGVLKVALVMMYVITYGISGFTAVSFYRQLEGIHWMRNLLLTGCLFCGPFALTFCFINAVAATYGTTTALPLGTIVMIFLIWMLLACPLLLFGAKSGKAINLEFQAPCHTTKCPREIPALRWYRGVLPQVAFAGSLPFNVIYIELSYIFATIWGHRVYTLYGTLCIVFILTIIITALVSIIMTYIQLAAEDHRWWWRSFVCGGSSALYVYGYCFYYYFQTSDMRGFMQTSFFFGYMACISYGLFLMLGSVGFCASLFFVRYIYGSIKCE</sequence>
<proteinExistence type="inferred from homology"/>
<feature type="transmembrane region" description="Helical" evidence="10">
    <location>
        <begin position="551"/>
        <end position="584"/>
    </location>
</feature>
<feature type="transmembrane region" description="Helical" evidence="10">
    <location>
        <begin position="290"/>
        <end position="317"/>
    </location>
</feature>
<keyword evidence="6" id="KW-0967">Endosome</keyword>
<reference evidence="11 12" key="1">
    <citation type="submission" date="2024-11" db="EMBL/GenBank/DDBJ databases">
        <title>A near-complete genome assembly of Cinchona calisaya.</title>
        <authorList>
            <person name="Lian D.C."/>
            <person name="Zhao X.W."/>
            <person name="Wei L."/>
        </authorList>
    </citation>
    <scope>NUCLEOTIDE SEQUENCE [LARGE SCALE GENOMIC DNA]</scope>
    <source>
        <tissue evidence="11">Nenye</tissue>
    </source>
</reference>
<organism evidence="11 12">
    <name type="scientific">Cinchona calisaya</name>
    <dbReference type="NCBI Taxonomy" id="153742"/>
    <lineage>
        <taxon>Eukaryota</taxon>
        <taxon>Viridiplantae</taxon>
        <taxon>Streptophyta</taxon>
        <taxon>Embryophyta</taxon>
        <taxon>Tracheophyta</taxon>
        <taxon>Spermatophyta</taxon>
        <taxon>Magnoliopsida</taxon>
        <taxon>eudicotyledons</taxon>
        <taxon>Gunneridae</taxon>
        <taxon>Pentapetalae</taxon>
        <taxon>asterids</taxon>
        <taxon>lamiids</taxon>
        <taxon>Gentianales</taxon>
        <taxon>Rubiaceae</taxon>
        <taxon>Cinchonoideae</taxon>
        <taxon>Cinchoneae</taxon>
        <taxon>Cinchona</taxon>
    </lineage>
</organism>
<dbReference type="Pfam" id="PF02990">
    <property type="entry name" value="EMP70"/>
    <property type="match status" value="1"/>
</dbReference>
<dbReference type="EMBL" id="JBJUIK010000015">
    <property type="protein sequence ID" value="KAL3502145.1"/>
    <property type="molecule type" value="Genomic_DNA"/>
</dbReference>
<accession>A0ABD2Y5F9</accession>
<evidence type="ECO:0000256" key="2">
    <source>
        <dbReference type="ARBA" id="ARBA00004653"/>
    </source>
</evidence>
<evidence type="ECO:0000256" key="8">
    <source>
        <dbReference type="ARBA" id="ARBA00023034"/>
    </source>
</evidence>
<feature type="chain" id="PRO_5044526717" description="Transmembrane 9 superfamily member" evidence="10">
    <location>
        <begin position="25"/>
        <end position="590"/>
    </location>
</feature>
<evidence type="ECO:0000313" key="12">
    <source>
        <dbReference type="Proteomes" id="UP001630127"/>
    </source>
</evidence>
<feature type="signal peptide" evidence="10">
    <location>
        <begin position="1"/>
        <end position="24"/>
    </location>
</feature>
<keyword evidence="8" id="KW-0333">Golgi apparatus</keyword>
<feature type="transmembrane region" description="Helical" evidence="10">
    <location>
        <begin position="481"/>
        <end position="503"/>
    </location>
</feature>
<evidence type="ECO:0000256" key="10">
    <source>
        <dbReference type="RuleBase" id="RU363079"/>
    </source>
</evidence>
<evidence type="ECO:0000256" key="3">
    <source>
        <dbReference type="ARBA" id="ARBA00005227"/>
    </source>
</evidence>
<name>A0ABD2Y5F9_9GENT</name>
<evidence type="ECO:0000256" key="1">
    <source>
        <dbReference type="ARBA" id="ARBA00004337"/>
    </source>
</evidence>
<dbReference type="Proteomes" id="UP001630127">
    <property type="component" value="Unassembled WGS sequence"/>
</dbReference>
<dbReference type="AlphaFoldDB" id="A0ABD2Y5F9"/>
<keyword evidence="12" id="KW-1185">Reference proteome</keyword>
<protein>
    <recommendedName>
        <fullName evidence="10">Transmembrane 9 superfamily member</fullName>
    </recommendedName>
</protein>
<dbReference type="PANTHER" id="PTHR10766:SF170">
    <property type="entry name" value="TRANSMEMBRANE 9 SUPERFAMILY MEMBER 4"/>
    <property type="match status" value="1"/>
</dbReference>
<evidence type="ECO:0000256" key="7">
    <source>
        <dbReference type="ARBA" id="ARBA00022989"/>
    </source>
</evidence>
<comment type="subcellular location">
    <subcellularLocation>
        <location evidence="1">Endosome membrane</location>
        <topology evidence="1">Multi-pass membrane protein</topology>
    </subcellularLocation>
    <subcellularLocation>
        <location evidence="2">Golgi apparatus membrane</location>
        <topology evidence="2">Multi-pass membrane protein</topology>
    </subcellularLocation>
</comment>
<evidence type="ECO:0000256" key="5">
    <source>
        <dbReference type="ARBA" id="ARBA00022729"/>
    </source>
</evidence>
<comment type="caution">
    <text evidence="11">The sequence shown here is derived from an EMBL/GenBank/DDBJ whole genome shotgun (WGS) entry which is preliminary data.</text>
</comment>
<dbReference type="InterPro" id="IPR004240">
    <property type="entry name" value="EMP70"/>
</dbReference>